<dbReference type="OrthoDB" id="424974at2759"/>
<dbReference type="EMBL" id="KN817532">
    <property type="protein sequence ID" value="KJA25355.1"/>
    <property type="molecule type" value="Genomic_DNA"/>
</dbReference>
<gene>
    <name evidence="6" type="ORF">HYPSUDRAFT_37863</name>
</gene>
<dbReference type="GO" id="GO:0003677">
    <property type="term" value="F:DNA binding"/>
    <property type="evidence" value="ECO:0007669"/>
    <property type="project" value="InterPro"/>
</dbReference>
<dbReference type="SUPFAM" id="SSF57701">
    <property type="entry name" value="Zn2/Cys6 DNA-binding domain"/>
    <property type="match status" value="1"/>
</dbReference>
<evidence type="ECO:0000313" key="6">
    <source>
        <dbReference type="EMBL" id="KJA25355.1"/>
    </source>
</evidence>
<dbReference type="STRING" id="945553.A0A0D2Q1E7"/>
<evidence type="ECO:0000256" key="4">
    <source>
        <dbReference type="SAM" id="MobiDB-lite"/>
    </source>
</evidence>
<feature type="region of interest" description="Disordered" evidence="4">
    <location>
        <begin position="183"/>
        <end position="206"/>
    </location>
</feature>
<reference evidence="7" key="1">
    <citation type="submission" date="2014-04" db="EMBL/GenBank/DDBJ databases">
        <title>Evolutionary Origins and Diversification of the Mycorrhizal Mutualists.</title>
        <authorList>
            <consortium name="DOE Joint Genome Institute"/>
            <consortium name="Mycorrhizal Genomics Consortium"/>
            <person name="Kohler A."/>
            <person name="Kuo A."/>
            <person name="Nagy L.G."/>
            <person name="Floudas D."/>
            <person name="Copeland A."/>
            <person name="Barry K.W."/>
            <person name="Cichocki N."/>
            <person name="Veneault-Fourrey C."/>
            <person name="LaButti K."/>
            <person name="Lindquist E.A."/>
            <person name="Lipzen A."/>
            <person name="Lundell T."/>
            <person name="Morin E."/>
            <person name="Murat C."/>
            <person name="Riley R."/>
            <person name="Ohm R."/>
            <person name="Sun H."/>
            <person name="Tunlid A."/>
            <person name="Henrissat B."/>
            <person name="Grigoriev I.V."/>
            <person name="Hibbett D.S."/>
            <person name="Martin F."/>
        </authorList>
    </citation>
    <scope>NUCLEOTIDE SEQUENCE [LARGE SCALE GENOMIC DNA]</scope>
    <source>
        <strain evidence="7">FD-334 SS-4</strain>
    </source>
</reference>
<dbReference type="CDD" id="cd00067">
    <property type="entry name" value="GAL4"/>
    <property type="match status" value="1"/>
</dbReference>
<dbReference type="InterPro" id="IPR001138">
    <property type="entry name" value="Zn2Cys6_DnaBD"/>
</dbReference>
<dbReference type="AlphaFoldDB" id="A0A0D2Q1E7"/>
<feature type="region of interest" description="Disordered" evidence="4">
    <location>
        <begin position="679"/>
        <end position="711"/>
    </location>
</feature>
<evidence type="ECO:0000256" key="2">
    <source>
        <dbReference type="ARBA" id="ARBA00022723"/>
    </source>
</evidence>
<protein>
    <recommendedName>
        <fullName evidence="5">Zn(2)-C6 fungal-type domain-containing protein</fullName>
    </recommendedName>
</protein>
<evidence type="ECO:0000256" key="1">
    <source>
        <dbReference type="ARBA" id="ARBA00004123"/>
    </source>
</evidence>
<dbReference type="Pfam" id="PF04082">
    <property type="entry name" value="Fungal_trans"/>
    <property type="match status" value="1"/>
</dbReference>
<dbReference type="InterPro" id="IPR036864">
    <property type="entry name" value="Zn2-C6_fun-type_DNA-bd_sf"/>
</dbReference>
<dbReference type="SMART" id="SM00066">
    <property type="entry name" value="GAL4"/>
    <property type="match status" value="1"/>
</dbReference>
<dbReference type="GO" id="GO:0008270">
    <property type="term" value="F:zinc ion binding"/>
    <property type="evidence" value="ECO:0007669"/>
    <property type="project" value="InterPro"/>
</dbReference>
<keyword evidence="2" id="KW-0479">Metal-binding</keyword>
<proteinExistence type="predicted"/>
<dbReference type="PROSITE" id="PS00463">
    <property type="entry name" value="ZN2_CY6_FUNGAL_1"/>
    <property type="match status" value="1"/>
</dbReference>
<feature type="region of interest" description="Disordered" evidence="4">
    <location>
        <begin position="1"/>
        <end position="42"/>
    </location>
</feature>
<comment type="subcellular location">
    <subcellularLocation>
        <location evidence="1">Nucleus</location>
    </subcellularLocation>
</comment>
<evidence type="ECO:0000313" key="7">
    <source>
        <dbReference type="Proteomes" id="UP000054270"/>
    </source>
</evidence>
<dbReference type="GO" id="GO:0006351">
    <property type="term" value="P:DNA-templated transcription"/>
    <property type="evidence" value="ECO:0007669"/>
    <property type="project" value="InterPro"/>
</dbReference>
<dbReference type="InterPro" id="IPR007219">
    <property type="entry name" value="XnlR_reg_dom"/>
</dbReference>
<feature type="compositionally biased region" description="Polar residues" evidence="4">
    <location>
        <begin position="12"/>
        <end position="29"/>
    </location>
</feature>
<evidence type="ECO:0000256" key="3">
    <source>
        <dbReference type="ARBA" id="ARBA00023242"/>
    </source>
</evidence>
<name>A0A0D2Q1E7_HYPSF</name>
<dbReference type="PROSITE" id="PS50048">
    <property type="entry name" value="ZN2_CY6_FUNGAL_2"/>
    <property type="match status" value="1"/>
</dbReference>
<feature type="domain" description="Zn(2)-C6 fungal-type" evidence="5">
    <location>
        <begin position="50"/>
        <end position="79"/>
    </location>
</feature>
<dbReference type="GO" id="GO:0000981">
    <property type="term" value="F:DNA-binding transcription factor activity, RNA polymerase II-specific"/>
    <property type="evidence" value="ECO:0007669"/>
    <property type="project" value="InterPro"/>
</dbReference>
<dbReference type="OMA" id="YDRRVYF"/>
<feature type="compositionally biased region" description="Polar residues" evidence="4">
    <location>
        <begin position="186"/>
        <end position="196"/>
    </location>
</feature>
<keyword evidence="7" id="KW-1185">Reference proteome</keyword>
<dbReference type="PANTHER" id="PTHR31001:SF56">
    <property type="entry name" value="ZN(2)-C6 FUNGAL-TYPE DOMAIN-CONTAINING PROTEIN"/>
    <property type="match status" value="1"/>
</dbReference>
<sequence>MDQPERQHTEYSETPSHSQSPVPAPSNSGLKDVPVRGPTKASRRIRGEIACAECRRLKIRCDRTVPCSTCVKRGCGALCPNGTIPPGEGSRFVLAATDHLRHKLTRMEARMHSLEDALAIIHGSESDRVHPLLSVKEPNEETEEDASQLRPISEETAHSHVPLREALGTLWLDKEGGARFFGPSGGSESLLQSSNVESTESTTSRPVMQELDPSYLSPEINQCYQSFPFTPPNVSPISVQTTVESFLPSIERAIQLCDTFLEHLSWMFHIVSRHKLVNELIPIIYKQNPVEYGPHDLALLLIVLGIGSLVDLNLPPFNLEAQHYYRLAKATVATQSVLGSQSVVTVKVLHLMSIYNGMSGKESNLEQSYAFLDLAGQVALRIGFHIDPSMWGFKGREAYDRRVYFWNLISGVQWQSLVTGRPPSLLITYIDCQIPTAEEQDLYQEGEVPLGFGIWGFKASAGCLVPLVRLALAAKPPSYESVMELDRKIRDLALPASDFSRNQTDRTATSMQLFVRSHYQELMLLFLHRAYFAQAMMEHGDNPLKSPYSQSVTAAYSSACVVLQDTIDQFLKKPLLCARIWRIWSFTFSAAVVVGTIAIRGAHLDLQPPALDEFEAICRLFTRAAKISSRADRALPVLQAMLRKAREANAYYQQLGKPAPTESQNVEDILYVGGNDKVIQHRSADPTPSQPSSHPRALCTPRSAHHQQQNSSFLSAPLELALSSSLPVSRVTQDPLAYRQLPSDLSNFPPRLSHAHYNNSRHVHHVNHNINPDHNNDYKQAHDPARHASSSCPPPPVIIPPISHLHIAPPRPPPPQQQQETFADLSHGWSGLFHEVPSHSYAGLQHRGGCPAPDFDVRHVYAPHPEALAGHAGASPFFDGAPQAGGSDQVMLDDRWVAFMNYDVMGSEGIRERGPYQQP</sequence>
<dbReference type="Proteomes" id="UP000054270">
    <property type="component" value="Unassembled WGS sequence"/>
</dbReference>
<evidence type="ECO:0000259" key="5">
    <source>
        <dbReference type="PROSITE" id="PS50048"/>
    </source>
</evidence>
<feature type="compositionally biased region" description="Basic and acidic residues" evidence="4">
    <location>
        <begin position="1"/>
        <end position="11"/>
    </location>
</feature>
<dbReference type="CDD" id="cd12148">
    <property type="entry name" value="fungal_TF_MHR"/>
    <property type="match status" value="1"/>
</dbReference>
<organism evidence="6 7">
    <name type="scientific">Hypholoma sublateritium (strain FD-334 SS-4)</name>
    <dbReference type="NCBI Taxonomy" id="945553"/>
    <lineage>
        <taxon>Eukaryota</taxon>
        <taxon>Fungi</taxon>
        <taxon>Dikarya</taxon>
        <taxon>Basidiomycota</taxon>
        <taxon>Agaricomycotina</taxon>
        <taxon>Agaricomycetes</taxon>
        <taxon>Agaricomycetidae</taxon>
        <taxon>Agaricales</taxon>
        <taxon>Agaricineae</taxon>
        <taxon>Strophariaceae</taxon>
        <taxon>Hypholoma</taxon>
    </lineage>
</organism>
<dbReference type="Gene3D" id="4.10.240.10">
    <property type="entry name" value="Zn(2)-C6 fungal-type DNA-binding domain"/>
    <property type="match status" value="1"/>
</dbReference>
<dbReference type="InterPro" id="IPR050613">
    <property type="entry name" value="Sec_Metabolite_Reg"/>
</dbReference>
<dbReference type="PANTHER" id="PTHR31001">
    <property type="entry name" value="UNCHARACTERIZED TRANSCRIPTIONAL REGULATORY PROTEIN"/>
    <property type="match status" value="1"/>
</dbReference>
<keyword evidence="3" id="KW-0539">Nucleus</keyword>
<dbReference type="GO" id="GO:0005634">
    <property type="term" value="C:nucleus"/>
    <property type="evidence" value="ECO:0007669"/>
    <property type="project" value="UniProtKB-SubCell"/>
</dbReference>
<accession>A0A0D2Q1E7</accession>
<dbReference type="Pfam" id="PF00172">
    <property type="entry name" value="Zn_clus"/>
    <property type="match status" value="1"/>
</dbReference>